<evidence type="ECO:0000313" key="1">
    <source>
        <dbReference type="EMBL" id="MDR9778417.1"/>
    </source>
</evidence>
<comment type="caution">
    <text evidence="1">The sequence shown here is derived from an EMBL/GenBank/DDBJ whole genome shotgun (WGS) entry which is preliminary data.</text>
</comment>
<dbReference type="Proteomes" id="UP001268610">
    <property type="component" value="Unassembled WGS sequence"/>
</dbReference>
<feature type="non-terminal residue" evidence="1">
    <location>
        <position position="1"/>
    </location>
</feature>
<accession>A0AAJ2GYU3</accession>
<name>A0AAJ2GYU3_9HYPH</name>
<evidence type="ECO:0000313" key="2">
    <source>
        <dbReference type="Proteomes" id="UP001268610"/>
    </source>
</evidence>
<dbReference type="EMBL" id="JAVLSF010000793">
    <property type="protein sequence ID" value="MDR9778417.1"/>
    <property type="molecule type" value="Genomic_DNA"/>
</dbReference>
<protein>
    <submittedName>
        <fullName evidence="1">Uncharacterized protein</fullName>
    </submittedName>
</protein>
<dbReference type="AlphaFoldDB" id="A0AAJ2GYU3"/>
<proteinExistence type="predicted"/>
<sequence>HEDEVLRDLLKTKQVIDIAQTPHNGSNKLAAQSAATIEAMKAGVDVIFQAYLCDDPFRGYADFLVKVDGASSLGDFHYEVWDSKLASTVKPYFIIQLCCYAQMIEKIQHRLPQHLTVELGNKEDVKLKTHDYNNN</sequence>
<organism evidence="1 2">
    <name type="scientific">Rhizobium hidalgonense</name>
    <dbReference type="NCBI Taxonomy" id="1538159"/>
    <lineage>
        <taxon>Bacteria</taxon>
        <taxon>Pseudomonadati</taxon>
        <taxon>Pseudomonadota</taxon>
        <taxon>Alphaproteobacteria</taxon>
        <taxon>Hyphomicrobiales</taxon>
        <taxon>Rhizobiaceae</taxon>
        <taxon>Rhizobium/Agrobacterium group</taxon>
        <taxon>Rhizobium</taxon>
    </lineage>
</organism>
<gene>
    <name evidence="1" type="ORF">RJJ65_38405</name>
</gene>
<reference evidence="1" key="1">
    <citation type="submission" date="2023-04" db="EMBL/GenBank/DDBJ databases">
        <title>Genomic characterization of faba bean (Vicia faba) microsymbionts in Mexican soils.</title>
        <authorList>
            <person name="Rivera Orduna F.N."/>
            <person name="Guevara-Luna J."/>
            <person name="Yan J."/>
            <person name="Arroyo-Herrera I."/>
            <person name="Li Y."/>
            <person name="Vasquez-Murrieta M.S."/>
            <person name="Wang E.T."/>
        </authorList>
    </citation>
    <scope>NUCLEOTIDE SEQUENCE</scope>
    <source>
        <strain evidence="1">CH26</strain>
    </source>
</reference>